<name>A0A9E5JPB3_9MICO</name>
<keyword evidence="3" id="KW-1185">Reference proteome</keyword>
<feature type="transmembrane region" description="Helical" evidence="1">
    <location>
        <begin position="262"/>
        <end position="281"/>
    </location>
</feature>
<accession>A0A9E5JPB3</accession>
<keyword evidence="1" id="KW-1133">Transmembrane helix</keyword>
<feature type="transmembrane region" description="Helical" evidence="1">
    <location>
        <begin position="288"/>
        <end position="306"/>
    </location>
</feature>
<sequence length="384" mass="38894">MTRAPLLPPAVAGIWFAALLLWSAGLGVSALALPGGSTLTSVAVALGAVGLATLYNRRGADRLDRTAAVATIVISTASALATVGIIALINVGPARPIGTLDVVSAAIVTVTAAAAAASTSVLIRPHVDAFAAHIWAGIGGVGLGVPLMVAGVSPAFVMAAAVGLGIADRAHYARVARELEVRAQIEREMIERGQAQGRNIGVSGLPGLPLFVTAPADTRPWSRRERRATIALGIAALTLVVVAWTVGIVLAEEGVLRQGQGFAVASLGAAALLAQSVLLLRRWPELRVVAWASIGMLGIASTAIIVSPADAVYFSALALQSVAVALAVGWSHHAVRGSGPAGAAMVATTAAIAWWIGIASTGGILLAFVAVVTVLVSLRRKVRP</sequence>
<protein>
    <submittedName>
        <fullName evidence="2">Uncharacterized protein</fullName>
    </submittedName>
</protein>
<feature type="transmembrane region" description="Helical" evidence="1">
    <location>
        <begin position="38"/>
        <end position="55"/>
    </location>
</feature>
<proteinExistence type="predicted"/>
<feature type="transmembrane region" description="Helical" evidence="1">
    <location>
        <begin position="102"/>
        <end position="123"/>
    </location>
</feature>
<gene>
    <name evidence="2" type="ORF">FK219_005165</name>
</gene>
<feature type="transmembrane region" description="Helical" evidence="1">
    <location>
        <begin position="228"/>
        <end position="250"/>
    </location>
</feature>
<feature type="transmembrane region" description="Helical" evidence="1">
    <location>
        <begin position="362"/>
        <end position="378"/>
    </location>
</feature>
<feature type="transmembrane region" description="Helical" evidence="1">
    <location>
        <begin position="12"/>
        <end position="32"/>
    </location>
</feature>
<organism evidence="2 3">
    <name type="scientific">Microcella pacifica</name>
    <dbReference type="NCBI Taxonomy" id="2591847"/>
    <lineage>
        <taxon>Bacteria</taxon>
        <taxon>Bacillati</taxon>
        <taxon>Actinomycetota</taxon>
        <taxon>Actinomycetes</taxon>
        <taxon>Micrococcales</taxon>
        <taxon>Microbacteriaceae</taxon>
        <taxon>Microcella</taxon>
    </lineage>
</organism>
<dbReference type="RefSeq" id="WP_152582319.1">
    <property type="nucleotide sequence ID" value="NZ_VIKT02000006.1"/>
</dbReference>
<keyword evidence="1" id="KW-0812">Transmembrane</keyword>
<evidence type="ECO:0000313" key="3">
    <source>
        <dbReference type="Proteomes" id="UP000818266"/>
    </source>
</evidence>
<comment type="caution">
    <text evidence="2">The sequence shown here is derived from an EMBL/GenBank/DDBJ whole genome shotgun (WGS) entry which is preliminary data.</text>
</comment>
<evidence type="ECO:0000256" key="1">
    <source>
        <dbReference type="SAM" id="Phobius"/>
    </source>
</evidence>
<evidence type="ECO:0000313" key="2">
    <source>
        <dbReference type="EMBL" id="NHF62631.1"/>
    </source>
</evidence>
<dbReference type="EMBL" id="VIKT02000006">
    <property type="protein sequence ID" value="NHF62631.1"/>
    <property type="molecule type" value="Genomic_DNA"/>
</dbReference>
<reference evidence="2 3" key="2">
    <citation type="submission" date="2020-03" db="EMBL/GenBank/DDBJ databases">
        <title>Chryseoglobus sp. isolated from a deep-sea seamount.</title>
        <authorList>
            <person name="Zhang D.-C."/>
        </authorList>
    </citation>
    <scope>NUCLEOTIDE SEQUENCE [LARGE SCALE GENOMIC DNA]</scope>
    <source>
        <strain evidence="2 3">KN1116</strain>
    </source>
</reference>
<dbReference type="OrthoDB" id="5125614at2"/>
<feature type="transmembrane region" description="Helical" evidence="1">
    <location>
        <begin position="67"/>
        <end position="90"/>
    </location>
</feature>
<keyword evidence="1" id="KW-0472">Membrane</keyword>
<reference evidence="2 3" key="1">
    <citation type="submission" date="2019-06" db="EMBL/GenBank/DDBJ databases">
        <authorList>
            <person name="De-Chao Zhang Q."/>
        </authorList>
    </citation>
    <scope>NUCLEOTIDE SEQUENCE [LARGE SCALE GENOMIC DNA]</scope>
    <source>
        <strain evidence="2 3">KN1116</strain>
    </source>
</reference>
<feature type="transmembrane region" description="Helical" evidence="1">
    <location>
        <begin position="130"/>
        <end position="149"/>
    </location>
</feature>
<dbReference type="AlphaFoldDB" id="A0A9E5JPB3"/>
<dbReference type="Proteomes" id="UP000818266">
    <property type="component" value="Unassembled WGS sequence"/>
</dbReference>